<dbReference type="Gene3D" id="3.40.50.300">
    <property type="entry name" value="P-loop containing nucleotide triphosphate hydrolases"/>
    <property type="match status" value="1"/>
</dbReference>
<gene>
    <name evidence="4" type="ORF">MuYL_1067</name>
</gene>
<evidence type="ECO:0000313" key="5">
    <source>
        <dbReference type="Proteomes" id="UP000215002"/>
    </source>
</evidence>
<dbReference type="RefSeq" id="WP_094569495.1">
    <property type="nucleotide sequence ID" value="NZ_CP022743.1"/>
</dbReference>
<dbReference type="InterPro" id="IPR027417">
    <property type="entry name" value="P-loop_NTPase"/>
</dbReference>
<dbReference type="PROSITE" id="PS50893">
    <property type="entry name" value="ABC_TRANSPORTER_2"/>
    <property type="match status" value="1"/>
</dbReference>
<name>A0A223NSZ0_9SPHI</name>
<organism evidence="4 5">
    <name type="scientific">Mucilaginibacter xinganensis</name>
    <dbReference type="NCBI Taxonomy" id="1234841"/>
    <lineage>
        <taxon>Bacteria</taxon>
        <taxon>Pseudomonadati</taxon>
        <taxon>Bacteroidota</taxon>
        <taxon>Sphingobacteriia</taxon>
        <taxon>Sphingobacteriales</taxon>
        <taxon>Sphingobacteriaceae</taxon>
        <taxon>Mucilaginibacter</taxon>
    </lineage>
</organism>
<keyword evidence="1" id="KW-0547">Nucleotide-binding</keyword>
<dbReference type="PANTHER" id="PTHR43158">
    <property type="entry name" value="SKFA PEPTIDE EXPORT ATP-BINDING PROTEIN SKFE"/>
    <property type="match status" value="1"/>
</dbReference>
<dbReference type="PANTHER" id="PTHR43158:SF2">
    <property type="entry name" value="SKFA PEPTIDE EXPORT ATP-BINDING PROTEIN SKFE"/>
    <property type="match status" value="1"/>
</dbReference>
<dbReference type="KEGG" id="muc:MuYL_1067"/>
<proteinExistence type="predicted"/>
<sequence length="220" mass="25253">MIHTLEADGIQLDFGVRRILSDVYMKCETGKIMGLLGRNGQGKTCLMNVILGTLNSSSNSIRFDGKVTRKVKNRPDLLLYLPQFNFIPKNLSVKKVLEDFELPAADLEQRFPEFNSRFDLKVNQLSGGQWRTLELYIVVKAPSRFAMLDEPFTHLNPIQIENIKQFLLEEKANKGFLITDHMYTHLLDISDTVYLLKDGRTHLTNTVKDLEELGYIRVGY</sequence>
<dbReference type="EMBL" id="CP022743">
    <property type="protein sequence ID" value="ASU32967.1"/>
    <property type="molecule type" value="Genomic_DNA"/>
</dbReference>
<dbReference type="OrthoDB" id="9785229at2"/>
<dbReference type="Proteomes" id="UP000215002">
    <property type="component" value="Chromosome"/>
</dbReference>
<evidence type="ECO:0000259" key="3">
    <source>
        <dbReference type="PROSITE" id="PS50893"/>
    </source>
</evidence>
<keyword evidence="5" id="KW-1185">Reference proteome</keyword>
<keyword evidence="2" id="KW-0067">ATP-binding</keyword>
<evidence type="ECO:0000256" key="2">
    <source>
        <dbReference type="ARBA" id="ARBA00022840"/>
    </source>
</evidence>
<evidence type="ECO:0000256" key="1">
    <source>
        <dbReference type="ARBA" id="ARBA00022741"/>
    </source>
</evidence>
<dbReference type="InterPro" id="IPR003439">
    <property type="entry name" value="ABC_transporter-like_ATP-bd"/>
</dbReference>
<dbReference type="SUPFAM" id="SSF52540">
    <property type="entry name" value="P-loop containing nucleoside triphosphate hydrolases"/>
    <property type="match status" value="1"/>
</dbReference>
<protein>
    <recommendedName>
        <fullName evidence="3">ABC transporter domain-containing protein</fullName>
    </recommendedName>
</protein>
<evidence type="ECO:0000313" key="4">
    <source>
        <dbReference type="EMBL" id="ASU32967.1"/>
    </source>
</evidence>
<dbReference type="GO" id="GO:0005524">
    <property type="term" value="F:ATP binding"/>
    <property type="evidence" value="ECO:0007669"/>
    <property type="project" value="UniProtKB-KW"/>
</dbReference>
<reference evidence="4 5" key="1">
    <citation type="submission" date="2017-08" db="EMBL/GenBank/DDBJ databases">
        <title>Complete genome sequence of Mucilaginibacter sp. strain BJC16-A31.</title>
        <authorList>
            <consortium name="Henan University of Science and Technology"/>
            <person name="You X."/>
        </authorList>
    </citation>
    <scope>NUCLEOTIDE SEQUENCE [LARGE SCALE GENOMIC DNA]</scope>
    <source>
        <strain evidence="4 5">BJC16-A31</strain>
    </source>
</reference>
<dbReference type="AlphaFoldDB" id="A0A223NSZ0"/>
<feature type="domain" description="ABC transporter" evidence="3">
    <location>
        <begin position="5"/>
        <end position="216"/>
    </location>
</feature>
<dbReference type="Pfam" id="PF00005">
    <property type="entry name" value="ABC_tran"/>
    <property type="match status" value="1"/>
</dbReference>
<dbReference type="GO" id="GO:0016887">
    <property type="term" value="F:ATP hydrolysis activity"/>
    <property type="evidence" value="ECO:0007669"/>
    <property type="project" value="InterPro"/>
</dbReference>
<accession>A0A223NSZ0</accession>